<evidence type="ECO:0000259" key="7">
    <source>
        <dbReference type="Pfam" id="PF00520"/>
    </source>
</evidence>
<evidence type="ECO:0000256" key="1">
    <source>
        <dbReference type="ARBA" id="ARBA00004141"/>
    </source>
</evidence>
<proteinExistence type="predicted"/>
<reference evidence="8 9" key="1">
    <citation type="submission" date="2013-11" db="EMBL/GenBank/DDBJ databases">
        <title>The Damaraland mole rat (Fukomys damarensis) genome and evolution of African mole rats.</title>
        <authorList>
            <person name="Gladyshev V.N."/>
            <person name="Fang X."/>
        </authorList>
    </citation>
    <scope>NUCLEOTIDE SEQUENCE [LARGE SCALE GENOMIC DNA]</scope>
    <source>
        <tissue evidence="8">Liver</tissue>
    </source>
</reference>
<comment type="subcellular location">
    <subcellularLocation>
        <location evidence="1">Membrane</location>
        <topology evidence="1">Multi-pass membrane protein</topology>
    </subcellularLocation>
</comment>
<accession>A0A091E294</accession>
<sequence>MATDHPGHMHLPRADAIHSRRVDLEFFQDSSQPVPLFTTREILDPSYQKPIGLRDQHQQVLFSTKPRHLGRVSHAQRLLCRFNVRHSPWPPLSLWAEWVIEHPWFKNFINFLIILNVVVRMVIIELLDSTNNSLWPLKLSLEVAVWFILPIFIVEILLKWVASFSLFWKNAWNVFDFVVTLLPLLYEILVLGGVTGHPVWLELLSICGVMRCFRLYAQLHQVRVIILALVRTFKSIRFHFMLLLLLFYIFAVAGVYFFKDYTRSTHQDLVYREAFLGLPNSLITVFILFTMDHWNSLLRDIWKVPEVSSVISSTYIILWVLLGSIILRNVIISTMANNFRDIRDELDKEMAHLAAQHKADVLKLQILRRRQNQSFTTLRSSHSKISAREVSRHRTSLDFQEASSEKESKHSTVEKEVTLSSKPTKESLFKRKESSSSSSTSSSSSEYGDPLSLPPFYKRHRVSRSFPASVNVDTSEGFLPTDQVDWENLVHQNLPELMEMDQDQYTLWPRNLLLRYLELLEELQYNLEERKELQRLAGLTVGQSWDVGLGDRMAAMFSTRD</sequence>
<dbReference type="AlphaFoldDB" id="A0A091E294"/>
<keyword evidence="3 6" id="KW-1133">Transmembrane helix</keyword>
<feature type="transmembrane region" description="Helical" evidence="6">
    <location>
        <begin position="174"/>
        <end position="193"/>
    </location>
</feature>
<dbReference type="eggNOG" id="KOG2301">
    <property type="taxonomic scope" value="Eukaryota"/>
</dbReference>
<evidence type="ECO:0000313" key="8">
    <source>
        <dbReference type="EMBL" id="KFO37467.1"/>
    </source>
</evidence>
<feature type="domain" description="Ion transport" evidence="7">
    <location>
        <begin position="102"/>
        <end position="345"/>
    </location>
</feature>
<dbReference type="Gene3D" id="1.10.287.70">
    <property type="match status" value="1"/>
</dbReference>
<feature type="compositionally biased region" description="Low complexity" evidence="5">
    <location>
        <begin position="435"/>
        <end position="445"/>
    </location>
</feature>
<dbReference type="GO" id="GO:0009566">
    <property type="term" value="P:fertilization"/>
    <property type="evidence" value="ECO:0007669"/>
    <property type="project" value="TreeGrafter"/>
</dbReference>
<dbReference type="InterPro" id="IPR028747">
    <property type="entry name" value="CatSper2"/>
</dbReference>
<keyword evidence="9" id="KW-1185">Reference proteome</keyword>
<gene>
    <name evidence="8" type="ORF">H920_01133</name>
</gene>
<name>A0A091E294_FUKDA</name>
<feature type="compositionally biased region" description="Basic and acidic residues" evidence="5">
    <location>
        <begin position="386"/>
        <end position="396"/>
    </location>
</feature>
<keyword evidence="4 6" id="KW-0472">Membrane</keyword>
<dbReference type="InterPro" id="IPR027359">
    <property type="entry name" value="Volt_channel_dom_sf"/>
</dbReference>
<dbReference type="Gene3D" id="1.20.120.350">
    <property type="entry name" value="Voltage-gated potassium channels. Chain C"/>
    <property type="match status" value="1"/>
</dbReference>
<dbReference type="GO" id="GO:0036128">
    <property type="term" value="C:CatSper complex"/>
    <property type="evidence" value="ECO:0007669"/>
    <property type="project" value="InterPro"/>
</dbReference>
<feature type="transmembrane region" description="Helical" evidence="6">
    <location>
        <begin position="310"/>
        <end position="331"/>
    </location>
</feature>
<dbReference type="GO" id="GO:0048240">
    <property type="term" value="P:sperm capacitation"/>
    <property type="evidence" value="ECO:0007669"/>
    <property type="project" value="TreeGrafter"/>
</dbReference>
<keyword evidence="2 6" id="KW-0812">Transmembrane</keyword>
<dbReference type="SUPFAM" id="SSF81324">
    <property type="entry name" value="Voltage-gated potassium channels"/>
    <property type="match status" value="1"/>
</dbReference>
<protein>
    <submittedName>
        <fullName evidence="8">Cation channel sperm-associated protein 2</fullName>
    </submittedName>
</protein>
<feature type="transmembrane region" description="Helical" evidence="6">
    <location>
        <begin position="104"/>
        <end position="123"/>
    </location>
</feature>
<feature type="transmembrane region" description="Helical" evidence="6">
    <location>
        <begin position="143"/>
        <end position="162"/>
    </location>
</feature>
<dbReference type="PANTHER" id="PTHR46923">
    <property type="entry name" value="CATION CHANNEL SPERM-ASSOCIATED PROTEIN 2"/>
    <property type="match status" value="1"/>
</dbReference>
<evidence type="ECO:0000256" key="2">
    <source>
        <dbReference type="ARBA" id="ARBA00022692"/>
    </source>
</evidence>
<dbReference type="PANTHER" id="PTHR46923:SF1">
    <property type="entry name" value="CATION CHANNEL SPERM-ASSOCIATED PROTEIN 2"/>
    <property type="match status" value="1"/>
</dbReference>
<dbReference type="InterPro" id="IPR005821">
    <property type="entry name" value="Ion_trans_dom"/>
</dbReference>
<evidence type="ECO:0000256" key="4">
    <source>
        <dbReference type="ARBA" id="ARBA00023136"/>
    </source>
</evidence>
<feature type="transmembrane region" description="Helical" evidence="6">
    <location>
        <begin position="238"/>
        <end position="258"/>
    </location>
</feature>
<evidence type="ECO:0000256" key="3">
    <source>
        <dbReference type="ARBA" id="ARBA00022989"/>
    </source>
</evidence>
<feature type="compositionally biased region" description="Basic and acidic residues" evidence="5">
    <location>
        <begin position="403"/>
        <end position="434"/>
    </location>
</feature>
<dbReference type="Proteomes" id="UP000028990">
    <property type="component" value="Unassembled WGS sequence"/>
</dbReference>
<dbReference type="GO" id="GO:0030317">
    <property type="term" value="P:flagellated sperm motility"/>
    <property type="evidence" value="ECO:0007669"/>
    <property type="project" value="InterPro"/>
</dbReference>
<organism evidence="8 9">
    <name type="scientific">Fukomys damarensis</name>
    <name type="common">Damaraland mole rat</name>
    <name type="synonym">Cryptomys damarensis</name>
    <dbReference type="NCBI Taxonomy" id="885580"/>
    <lineage>
        <taxon>Eukaryota</taxon>
        <taxon>Metazoa</taxon>
        <taxon>Chordata</taxon>
        <taxon>Craniata</taxon>
        <taxon>Vertebrata</taxon>
        <taxon>Euteleostomi</taxon>
        <taxon>Mammalia</taxon>
        <taxon>Eutheria</taxon>
        <taxon>Euarchontoglires</taxon>
        <taxon>Glires</taxon>
        <taxon>Rodentia</taxon>
        <taxon>Hystricomorpha</taxon>
        <taxon>Bathyergidae</taxon>
        <taxon>Fukomys</taxon>
    </lineage>
</organism>
<evidence type="ECO:0000256" key="5">
    <source>
        <dbReference type="SAM" id="MobiDB-lite"/>
    </source>
</evidence>
<dbReference type="EMBL" id="KN120828">
    <property type="protein sequence ID" value="KFO37467.1"/>
    <property type="molecule type" value="Genomic_DNA"/>
</dbReference>
<feature type="region of interest" description="Disordered" evidence="5">
    <location>
        <begin position="386"/>
        <end position="450"/>
    </location>
</feature>
<feature type="transmembrane region" description="Helical" evidence="6">
    <location>
        <begin position="270"/>
        <end position="289"/>
    </location>
</feature>
<evidence type="ECO:0000256" key="6">
    <source>
        <dbReference type="SAM" id="Phobius"/>
    </source>
</evidence>
<dbReference type="GO" id="GO:0005227">
    <property type="term" value="F:calcium-activated cation channel activity"/>
    <property type="evidence" value="ECO:0007669"/>
    <property type="project" value="InterPro"/>
</dbReference>
<evidence type="ECO:0000313" key="9">
    <source>
        <dbReference type="Proteomes" id="UP000028990"/>
    </source>
</evidence>
<dbReference type="FunFam" id="1.10.287.70:FF:000115">
    <property type="entry name" value="Cation channel sperm-associated protein 2"/>
    <property type="match status" value="1"/>
</dbReference>
<dbReference type="Pfam" id="PF00520">
    <property type="entry name" value="Ion_trans"/>
    <property type="match status" value="1"/>
</dbReference>